<gene>
    <name evidence="1" type="ORF">SAMN06295933_0913</name>
</gene>
<dbReference type="InterPro" id="IPR009679">
    <property type="entry name" value="Phage_186_CII-like"/>
</dbReference>
<keyword evidence="2" id="KW-1185">Reference proteome</keyword>
<dbReference type="STRING" id="1519643.SAMN06295933_0913"/>
<dbReference type="Pfam" id="PF06892">
    <property type="entry name" value="Phage_CP76"/>
    <property type="match status" value="1"/>
</dbReference>
<dbReference type="GO" id="GO:0003677">
    <property type="term" value="F:DNA binding"/>
    <property type="evidence" value="ECO:0007669"/>
    <property type="project" value="InterPro"/>
</dbReference>
<sequence>MNNSRKSVALEIQNMVLRHRTLSVEQISEQTFGSAKSHWTLYKELNPEDSTAKMGVLDLVPLMKTCGSITPLEAIAHQMNMVVFPLPEAGIFTGHLENDMNRTTKEFSDAVVKFASIMEDGRIEPHEFAEFEKEMMEFISAALHWRNGIKALVEE</sequence>
<evidence type="ECO:0008006" key="3">
    <source>
        <dbReference type="Google" id="ProtNLM"/>
    </source>
</evidence>
<protein>
    <recommendedName>
        <fullName evidence="3">Phage regulatory protein CII (CP76)</fullName>
    </recommendedName>
</protein>
<dbReference type="EMBL" id="FWZU01000001">
    <property type="protein sequence ID" value="SME96729.1"/>
    <property type="molecule type" value="Genomic_DNA"/>
</dbReference>
<organism evidence="1 2">
    <name type="scientific">Desulfovibrio gilichinskyi</name>
    <dbReference type="NCBI Taxonomy" id="1519643"/>
    <lineage>
        <taxon>Bacteria</taxon>
        <taxon>Pseudomonadati</taxon>
        <taxon>Thermodesulfobacteriota</taxon>
        <taxon>Desulfovibrionia</taxon>
        <taxon>Desulfovibrionales</taxon>
        <taxon>Desulfovibrionaceae</taxon>
        <taxon>Desulfovibrio</taxon>
    </lineage>
</organism>
<dbReference type="Proteomes" id="UP000192906">
    <property type="component" value="Unassembled WGS sequence"/>
</dbReference>
<evidence type="ECO:0000313" key="2">
    <source>
        <dbReference type="Proteomes" id="UP000192906"/>
    </source>
</evidence>
<evidence type="ECO:0000313" key="1">
    <source>
        <dbReference type="EMBL" id="SME96729.1"/>
    </source>
</evidence>
<proteinExistence type="predicted"/>
<name>A0A1X7CHP8_9BACT</name>
<dbReference type="OrthoDB" id="5454199at2"/>
<accession>A0A1X7CHP8</accession>
<dbReference type="AlphaFoldDB" id="A0A1X7CHP8"/>
<dbReference type="RefSeq" id="WP_085098927.1">
    <property type="nucleotide sequence ID" value="NZ_FWZU01000001.1"/>
</dbReference>
<reference evidence="2" key="1">
    <citation type="submission" date="2017-04" db="EMBL/GenBank/DDBJ databases">
        <authorList>
            <person name="Varghese N."/>
            <person name="Submissions S."/>
        </authorList>
    </citation>
    <scope>NUCLEOTIDE SEQUENCE [LARGE SCALE GENOMIC DNA]</scope>
    <source>
        <strain evidence="2">K3S</strain>
    </source>
</reference>